<sequence length="887" mass="100007">MIMQKSSVYSPINESSGIALPNYIPYNHSSTKWLLNTFRNGANNRLIAMLKERPHLFQQIFQIFDAPSEVLADPTDTKCMFNNAAILYLRPLSLAVYMRCKTAVQVLLSSTLCNPMEYSYASDVHVQLQGHNGGDLLELLPACIAIRRQFLEILPLLFQLTPWSASPAYSSRTPFTTRYLSKRVQRTTVYNDVFHYATDIAQNNRHINIVKTLEVLIRQCPGFYSPGKLDEKKRSESYSLFRRLAHIALYEDTEGRISSPLIQCMELLVRNSHFRPSSSSSGRNSATNLLLLSFKDVRKNWSELNNWTRDCYVCAMLLFQLHVMLAQKTKTAIVGQASNLLFRVLNETSLLDSALAMPLEDLAAALEFIRRNDMVCRDLSHDPRIHVSSAVYSSVERGDETLTMDCKKTKESHNTITPFGTMLDALAQLVDKLRVRNKLAHIKQMHLLHLAGTNRLAISRIRLPKYRFTFSHINASFIMSPTEKGSRSFSKCQYPERLCHVRKYKYPAVYRGLAEIETERLLSSRNRTRKTNHSRQNSRQLIISGVVDLPMADIISSPTQPTESAANVCDLQSNRSDSLNDGPRPVSYKLNLKPEERAQSNPNLTTSSALISDFRISSVEGPIEATGTPASAVKIESHQQTAGEDELLPLEAPTQYQINVREKAERPKDNKCRKAASVLVVKKPSVENLSLRDVDHLIDCITTSALLANEKELDGQLIEELFRDYMDQGLFQSRTVSRANSVIGTQVYYEQGEAANTVNADTWSNVAEATIITPKGEHLSHMTNLLIKDKSDFYGTSEILPTQPCFHNGTRPSATLVSVQPVESVPSNELDSSNNYRKFLWSCAKPISQINNAIGALKQHMSVNKRTHARLAQRTSPYRSENTNLKL</sequence>
<evidence type="ECO:0000256" key="1">
    <source>
        <dbReference type="SAM" id="MobiDB-lite"/>
    </source>
</evidence>
<feature type="compositionally biased region" description="Polar residues" evidence="1">
    <location>
        <begin position="873"/>
        <end position="887"/>
    </location>
</feature>
<name>A0A8J4SHC3_9TREM</name>
<keyword evidence="3" id="KW-1185">Reference proteome</keyword>
<dbReference type="EMBL" id="LUCH01005623">
    <property type="protein sequence ID" value="KAF5397908.1"/>
    <property type="molecule type" value="Genomic_DNA"/>
</dbReference>
<gene>
    <name evidence="2" type="ORF">PHET_08706</name>
</gene>
<comment type="caution">
    <text evidence="2">The sequence shown here is derived from an EMBL/GenBank/DDBJ whole genome shotgun (WGS) entry which is preliminary data.</text>
</comment>
<feature type="region of interest" description="Disordered" evidence="1">
    <location>
        <begin position="866"/>
        <end position="887"/>
    </location>
</feature>
<dbReference type="AlphaFoldDB" id="A0A8J4SHC3"/>
<dbReference type="Proteomes" id="UP000748531">
    <property type="component" value="Unassembled WGS sequence"/>
</dbReference>
<evidence type="ECO:0000313" key="3">
    <source>
        <dbReference type="Proteomes" id="UP000748531"/>
    </source>
</evidence>
<reference evidence="2" key="1">
    <citation type="submission" date="2019-05" db="EMBL/GenBank/DDBJ databases">
        <title>Annotation for the trematode Paragonimus heterotremus.</title>
        <authorList>
            <person name="Choi Y.-J."/>
        </authorList>
    </citation>
    <scope>NUCLEOTIDE SEQUENCE</scope>
    <source>
        <strain evidence="2">LC</strain>
    </source>
</reference>
<protein>
    <submittedName>
        <fullName evidence="2">Uncharacterized protein</fullName>
    </submittedName>
</protein>
<accession>A0A8J4SHC3</accession>
<proteinExistence type="predicted"/>
<evidence type="ECO:0000313" key="2">
    <source>
        <dbReference type="EMBL" id="KAF5397908.1"/>
    </source>
</evidence>
<dbReference type="OrthoDB" id="6236051at2759"/>
<organism evidence="2 3">
    <name type="scientific">Paragonimus heterotremus</name>
    <dbReference type="NCBI Taxonomy" id="100268"/>
    <lineage>
        <taxon>Eukaryota</taxon>
        <taxon>Metazoa</taxon>
        <taxon>Spiralia</taxon>
        <taxon>Lophotrochozoa</taxon>
        <taxon>Platyhelminthes</taxon>
        <taxon>Trematoda</taxon>
        <taxon>Digenea</taxon>
        <taxon>Plagiorchiida</taxon>
        <taxon>Troglotremata</taxon>
        <taxon>Troglotrematidae</taxon>
        <taxon>Paragonimus</taxon>
    </lineage>
</organism>
<feature type="region of interest" description="Disordered" evidence="1">
    <location>
        <begin position="573"/>
        <end position="604"/>
    </location>
</feature>